<keyword evidence="1 5" id="KW-0489">Methyltransferase</keyword>
<sequence>MNLYEALFPYYDTVFPVKAPVVNFLAEQFAGHSGGDGTGERVAGEQVDGKGVTGEGGYGIGHSDGGASGLRLLDAACGTGGHALALAKRGYSLLGIDLQEEMIDLAQKKAQGLSTPPQFAVMDMGAVDPELWGRWDGVYCIGNSLPHLGDMDAIRKTLAGWSRGMRAGGARPGGTILIQVVNFANVLAKGGQLPTLEGTQAGRHVRFERRYEPADDGRIRFLTRLTVSEPSGDEKSTAGGEWTAETLLLPLSPSDLQGVLNELGYDKLRWFGDLTGKELTEASPAVVVAARKA</sequence>
<feature type="domain" description="Methyltransferase" evidence="4">
    <location>
        <begin position="73"/>
        <end position="169"/>
    </location>
</feature>
<accession>A0A845L464</accession>
<dbReference type="RefSeq" id="WP_161257414.1">
    <property type="nucleotide sequence ID" value="NZ_WXEY01000006.1"/>
</dbReference>
<dbReference type="CDD" id="cd02440">
    <property type="entry name" value="AdoMet_MTases"/>
    <property type="match status" value="1"/>
</dbReference>
<dbReference type="OrthoDB" id="9791837at2"/>
<dbReference type="Proteomes" id="UP000463470">
    <property type="component" value="Unassembled WGS sequence"/>
</dbReference>
<evidence type="ECO:0000313" key="5">
    <source>
        <dbReference type="EMBL" id="MZP29624.1"/>
    </source>
</evidence>
<evidence type="ECO:0000313" key="6">
    <source>
        <dbReference type="Proteomes" id="UP000463470"/>
    </source>
</evidence>
<protein>
    <submittedName>
        <fullName evidence="5">Methyltransferase domain-containing protein</fullName>
    </submittedName>
</protein>
<dbReference type="SUPFAM" id="SSF53335">
    <property type="entry name" value="S-adenosyl-L-methionine-dependent methyltransferases"/>
    <property type="match status" value="1"/>
</dbReference>
<dbReference type="GO" id="GO:0032259">
    <property type="term" value="P:methylation"/>
    <property type="evidence" value="ECO:0007669"/>
    <property type="project" value="UniProtKB-KW"/>
</dbReference>
<evidence type="ECO:0000256" key="1">
    <source>
        <dbReference type="ARBA" id="ARBA00022603"/>
    </source>
</evidence>
<dbReference type="PANTHER" id="PTHR43464:SF19">
    <property type="entry name" value="UBIQUINONE BIOSYNTHESIS O-METHYLTRANSFERASE, MITOCHONDRIAL"/>
    <property type="match status" value="1"/>
</dbReference>
<name>A0A845L464_9FIRM</name>
<evidence type="ECO:0000256" key="3">
    <source>
        <dbReference type="ARBA" id="ARBA00022691"/>
    </source>
</evidence>
<organism evidence="5 6">
    <name type="scientific">Heliomicrobium undosum</name>
    <dbReference type="NCBI Taxonomy" id="121734"/>
    <lineage>
        <taxon>Bacteria</taxon>
        <taxon>Bacillati</taxon>
        <taxon>Bacillota</taxon>
        <taxon>Clostridia</taxon>
        <taxon>Eubacteriales</taxon>
        <taxon>Heliobacteriaceae</taxon>
        <taxon>Heliomicrobium</taxon>
    </lineage>
</organism>
<evidence type="ECO:0000259" key="4">
    <source>
        <dbReference type="Pfam" id="PF13649"/>
    </source>
</evidence>
<keyword evidence="3" id="KW-0949">S-adenosyl-L-methionine</keyword>
<reference evidence="5 6" key="1">
    <citation type="submission" date="2020-01" db="EMBL/GenBank/DDBJ databases">
        <title>Whole-genome sequence of Heliobacterium undosum DSM 13378.</title>
        <authorList>
            <person name="Kyndt J.A."/>
            <person name="Meyer T.E."/>
        </authorList>
    </citation>
    <scope>NUCLEOTIDE SEQUENCE [LARGE SCALE GENOMIC DNA]</scope>
    <source>
        <strain evidence="5 6">DSM 13378</strain>
    </source>
</reference>
<dbReference type="Gene3D" id="2.20.25.110">
    <property type="entry name" value="S-adenosyl-L-methionine-dependent methyltransferases"/>
    <property type="match status" value="1"/>
</dbReference>
<dbReference type="AlphaFoldDB" id="A0A845L464"/>
<proteinExistence type="predicted"/>
<dbReference type="Gene3D" id="3.40.50.150">
    <property type="entry name" value="Vaccinia Virus protein VP39"/>
    <property type="match status" value="1"/>
</dbReference>
<keyword evidence="6" id="KW-1185">Reference proteome</keyword>
<dbReference type="Pfam" id="PF13649">
    <property type="entry name" value="Methyltransf_25"/>
    <property type="match status" value="1"/>
</dbReference>
<comment type="caution">
    <text evidence="5">The sequence shown here is derived from an EMBL/GenBank/DDBJ whole genome shotgun (WGS) entry which is preliminary data.</text>
</comment>
<evidence type="ECO:0000256" key="2">
    <source>
        <dbReference type="ARBA" id="ARBA00022679"/>
    </source>
</evidence>
<gene>
    <name evidence="5" type="ORF">GTO91_07890</name>
</gene>
<dbReference type="EMBL" id="WXEY01000006">
    <property type="protein sequence ID" value="MZP29624.1"/>
    <property type="molecule type" value="Genomic_DNA"/>
</dbReference>
<dbReference type="GO" id="GO:0008168">
    <property type="term" value="F:methyltransferase activity"/>
    <property type="evidence" value="ECO:0007669"/>
    <property type="project" value="UniProtKB-KW"/>
</dbReference>
<dbReference type="InterPro" id="IPR041698">
    <property type="entry name" value="Methyltransf_25"/>
</dbReference>
<dbReference type="InterPro" id="IPR029063">
    <property type="entry name" value="SAM-dependent_MTases_sf"/>
</dbReference>
<dbReference type="PANTHER" id="PTHR43464">
    <property type="entry name" value="METHYLTRANSFERASE"/>
    <property type="match status" value="1"/>
</dbReference>
<keyword evidence="2 5" id="KW-0808">Transferase</keyword>